<dbReference type="GO" id="GO:0015293">
    <property type="term" value="F:symporter activity"/>
    <property type="evidence" value="ECO:0007669"/>
    <property type="project" value="UniProtKB-KW"/>
</dbReference>
<dbReference type="GO" id="GO:0005384">
    <property type="term" value="F:manganese ion transmembrane transporter activity"/>
    <property type="evidence" value="ECO:0007669"/>
    <property type="project" value="TreeGrafter"/>
</dbReference>
<sequence length="401" mass="41757">MKSGKTGLIIAAAFIGPGTVTTASMAGASLGYGLVWALCFSIFATYVLQEMASRLGLITGQGLSEAIVNISQNTFIKWFSIALVCAAIGVGNAAYEGGNLTGAALGLANVLPGSITLWALTLGSIALILLLSNRYQLVEKVLIGLVALMSVVFITIMLIAGIDTAALSKGLSQFGFSNTSLLLAIIGTTIVPYNLFLHAGLSAKQSREMPLSKAEISTELPAHKRQLFSSIGLGGIVTFAIMSCAANAFYLTGNVLSPGNIASQLEPILGDYANLFFALGLFSAGLTSAITAPLAAGYAICGLFSWQPTLQAKEFKLVCVSILVCGVLVATSGFKPLGIIILAQASNALLLPISVLFLLYVMNQKKIMQEHTNTLLANLFAGVILIVIIGLGGNKLISLLF</sequence>
<name>G4QJJ5_GLANF</name>
<dbReference type="eggNOG" id="COG1914">
    <property type="taxonomic scope" value="Bacteria"/>
</dbReference>
<evidence type="ECO:0000313" key="9">
    <source>
        <dbReference type="Proteomes" id="UP000009282"/>
    </source>
</evidence>
<feature type="transmembrane region" description="Helical" evidence="7">
    <location>
        <begin position="374"/>
        <end position="393"/>
    </location>
</feature>
<keyword evidence="9" id="KW-1185">Reference proteome</keyword>
<keyword evidence="6 7" id="KW-0472">Membrane</keyword>
<evidence type="ECO:0000256" key="1">
    <source>
        <dbReference type="ARBA" id="ARBA00004141"/>
    </source>
</evidence>
<proteinExistence type="predicted"/>
<dbReference type="STRING" id="1085623.GNIT_0501"/>
<dbReference type="GO" id="GO:0005886">
    <property type="term" value="C:plasma membrane"/>
    <property type="evidence" value="ECO:0007669"/>
    <property type="project" value="TreeGrafter"/>
</dbReference>
<evidence type="ECO:0000256" key="3">
    <source>
        <dbReference type="ARBA" id="ARBA00022692"/>
    </source>
</evidence>
<reference evidence="8 9" key="1">
    <citation type="journal article" date="2011" name="J. Bacteriol.">
        <title>Complete genome sequence of seawater bacterium Glaciecola nitratireducens FR1064T.</title>
        <authorList>
            <person name="Bian F."/>
            <person name="Qin Q.L."/>
            <person name="Xie B.B."/>
            <person name="Shu Y.L."/>
            <person name="Zhang X.Y."/>
            <person name="Yu Y."/>
            <person name="Chen B."/>
            <person name="Chen X.L."/>
            <person name="Zhou B.C."/>
            <person name="Zhang Y.Z."/>
        </authorList>
    </citation>
    <scope>NUCLEOTIDE SEQUENCE [LARGE SCALE GENOMIC DNA]</scope>
    <source>
        <strain evidence="9">JCM 12485 / KCTC 12276 / FR1064</strain>
    </source>
</reference>
<dbReference type="Pfam" id="PF01566">
    <property type="entry name" value="Nramp"/>
    <property type="match status" value="1"/>
</dbReference>
<keyword evidence="4" id="KW-0769">Symport</keyword>
<dbReference type="OrthoDB" id="9787548at2"/>
<keyword evidence="2" id="KW-0813">Transport</keyword>
<feature type="transmembrane region" description="Helical" evidence="7">
    <location>
        <begin position="340"/>
        <end position="362"/>
    </location>
</feature>
<feature type="transmembrane region" description="Helical" evidence="7">
    <location>
        <begin position="182"/>
        <end position="203"/>
    </location>
</feature>
<dbReference type="PANTHER" id="PTHR11706">
    <property type="entry name" value="SOLUTE CARRIER PROTEIN FAMILY 11 MEMBER"/>
    <property type="match status" value="1"/>
</dbReference>
<evidence type="ECO:0000256" key="4">
    <source>
        <dbReference type="ARBA" id="ARBA00022847"/>
    </source>
</evidence>
<feature type="transmembrane region" description="Helical" evidence="7">
    <location>
        <begin position="227"/>
        <end position="252"/>
    </location>
</feature>
<accession>G4QJJ5</accession>
<evidence type="ECO:0000256" key="5">
    <source>
        <dbReference type="ARBA" id="ARBA00022989"/>
    </source>
</evidence>
<feature type="transmembrane region" description="Helical" evidence="7">
    <location>
        <begin position="115"/>
        <end position="132"/>
    </location>
</feature>
<dbReference type="PRINTS" id="PR00447">
    <property type="entry name" value="NATRESASSCMP"/>
</dbReference>
<evidence type="ECO:0000313" key="8">
    <source>
        <dbReference type="EMBL" id="AEP28655.1"/>
    </source>
</evidence>
<dbReference type="NCBIfam" id="NF037982">
    <property type="entry name" value="Nramp_1"/>
    <property type="match status" value="1"/>
</dbReference>
<protein>
    <submittedName>
        <fullName evidence="8">Putative manganese/divalent cation transport protein (NRAMP family)</fullName>
    </submittedName>
</protein>
<dbReference type="Proteomes" id="UP000009282">
    <property type="component" value="Chromosome"/>
</dbReference>
<dbReference type="HOGENOM" id="CLU_020088_6_3_6"/>
<feature type="transmembrane region" description="Helical" evidence="7">
    <location>
        <begin position="75"/>
        <end position="95"/>
    </location>
</feature>
<feature type="transmembrane region" description="Helical" evidence="7">
    <location>
        <begin position="272"/>
        <end position="305"/>
    </location>
</feature>
<dbReference type="AlphaFoldDB" id="G4QJJ5"/>
<keyword evidence="3 7" id="KW-0812">Transmembrane</keyword>
<organism evidence="8 9">
    <name type="scientific">Glaciecola nitratireducens (strain JCM 12485 / KCTC 12276 / FR1064)</name>
    <dbReference type="NCBI Taxonomy" id="1085623"/>
    <lineage>
        <taxon>Bacteria</taxon>
        <taxon>Pseudomonadati</taxon>
        <taxon>Pseudomonadota</taxon>
        <taxon>Gammaproteobacteria</taxon>
        <taxon>Alteromonadales</taxon>
        <taxon>Alteromonadaceae</taxon>
        <taxon>Brumicola</taxon>
    </lineage>
</organism>
<evidence type="ECO:0000256" key="7">
    <source>
        <dbReference type="SAM" id="Phobius"/>
    </source>
</evidence>
<dbReference type="GO" id="GO:0034755">
    <property type="term" value="P:iron ion transmembrane transport"/>
    <property type="evidence" value="ECO:0007669"/>
    <property type="project" value="TreeGrafter"/>
</dbReference>
<dbReference type="RefSeq" id="WP_014107532.1">
    <property type="nucleotide sequence ID" value="NC_016041.1"/>
</dbReference>
<dbReference type="InterPro" id="IPR001046">
    <property type="entry name" value="NRAMP_fam"/>
</dbReference>
<comment type="subcellular location">
    <subcellularLocation>
        <location evidence="1">Membrane</location>
        <topology evidence="1">Multi-pass membrane protein</topology>
    </subcellularLocation>
</comment>
<evidence type="ECO:0000256" key="6">
    <source>
        <dbReference type="ARBA" id="ARBA00023136"/>
    </source>
</evidence>
<keyword evidence="5 7" id="KW-1133">Transmembrane helix</keyword>
<gene>
    <name evidence="8" type="ordered locus">GNIT_0501</name>
</gene>
<evidence type="ECO:0000256" key="2">
    <source>
        <dbReference type="ARBA" id="ARBA00022448"/>
    </source>
</evidence>
<feature type="transmembrane region" description="Helical" evidence="7">
    <location>
        <begin position="32"/>
        <end position="48"/>
    </location>
</feature>
<feature type="transmembrane region" description="Helical" evidence="7">
    <location>
        <begin position="141"/>
        <end position="162"/>
    </location>
</feature>
<dbReference type="KEGG" id="gni:GNIT_0501"/>
<feature type="transmembrane region" description="Helical" evidence="7">
    <location>
        <begin position="317"/>
        <end position="334"/>
    </location>
</feature>
<dbReference type="GO" id="GO:0015086">
    <property type="term" value="F:cadmium ion transmembrane transporter activity"/>
    <property type="evidence" value="ECO:0007669"/>
    <property type="project" value="TreeGrafter"/>
</dbReference>
<dbReference type="EMBL" id="CP003060">
    <property type="protein sequence ID" value="AEP28655.1"/>
    <property type="molecule type" value="Genomic_DNA"/>
</dbReference>
<dbReference type="PANTHER" id="PTHR11706:SF33">
    <property type="entry name" value="NATURAL RESISTANCE-ASSOCIATED MACROPHAGE PROTEIN 2"/>
    <property type="match status" value="1"/>
</dbReference>